<protein>
    <recommendedName>
        <fullName evidence="9">Peptidyl-prolyl cis-trans isomerase</fullName>
        <ecNumber evidence="9">5.2.1.8</ecNumber>
    </recommendedName>
</protein>
<evidence type="ECO:0000256" key="7">
    <source>
        <dbReference type="ARBA" id="ARBA00023235"/>
    </source>
</evidence>
<dbReference type="SUPFAM" id="SSF54534">
    <property type="entry name" value="FKBP-like"/>
    <property type="match status" value="1"/>
</dbReference>
<evidence type="ECO:0000256" key="4">
    <source>
        <dbReference type="ARBA" id="ARBA00022490"/>
    </source>
</evidence>
<dbReference type="PANTHER" id="PTHR47861:SF3">
    <property type="entry name" value="FKBP-TYPE PEPTIDYL-PROLYL CIS-TRANS ISOMERASE SLYD"/>
    <property type="match status" value="1"/>
</dbReference>
<dbReference type="GO" id="GO:0042026">
    <property type="term" value="P:protein refolding"/>
    <property type="evidence" value="ECO:0007669"/>
    <property type="project" value="UniProtKB-ARBA"/>
</dbReference>
<keyword evidence="7 8" id="KW-0413">Isomerase</keyword>
<evidence type="ECO:0000256" key="8">
    <source>
        <dbReference type="PROSITE-ProRule" id="PRU00277"/>
    </source>
</evidence>
<dbReference type="InterPro" id="IPR001179">
    <property type="entry name" value="PPIase_FKBP_dom"/>
</dbReference>
<evidence type="ECO:0000256" key="5">
    <source>
        <dbReference type="ARBA" id="ARBA00023110"/>
    </source>
</evidence>
<dbReference type="Gene3D" id="3.10.50.40">
    <property type="match status" value="1"/>
</dbReference>
<gene>
    <name evidence="11" type="ORF">CL944_03055</name>
</gene>
<feature type="domain" description="PPIase FKBP-type" evidence="10">
    <location>
        <begin position="62"/>
        <end position="137"/>
    </location>
</feature>
<dbReference type="Pfam" id="PF00254">
    <property type="entry name" value="FKBP_C"/>
    <property type="match status" value="1"/>
</dbReference>
<comment type="subcellular location">
    <subcellularLocation>
        <location evidence="2">Cytoplasm</location>
    </subcellularLocation>
</comment>
<evidence type="ECO:0000256" key="1">
    <source>
        <dbReference type="ARBA" id="ARBA00000971"/>
    </source>
</evidence>
<accession>A0A2D6LQI6</accession>
<reference evidence="12" key="1">
    <citation type="submission" date="2017-09" db="EMBL/GenBank/DDBJ databases">
        <title>The Reconstruction of 2,631 Draft Metagenome-Assembled Genomes from the Global Oceans.</title>
        <authorList>
            <person name="Tully B.J."/>
            <person name="Graham E.D."/>
            <person name="Heidelberg J.F."/>
        </authorList>
    </citation>
    <scope>NUCLEOTIDE SEQUENCE [LARGE SCALE GENOMIC DNA]</scope>
</reference>
<keyword evidence="5 8" id="KW-0697">Rotamase</keyword>
<evidence type="ECO:0000256" key="6">
    <source>
        <dbReference type="ARBA" id="ARBA00023186"/>
    </source>
</evidence>
<evidence type="ECO:0000256" key="2">
    <source>
        <dbReference type="ARBA" id="ARBA00004496"/>
    </source>
</evidence>
<organism evidence="11 12">
    <name type="scientific">Candidatus Iainarchaeum sp</name>
    <dbReference type="NCBI Taxonomy" id="3101447"/>
    <lineage>
        <taxon>Archaea</taxon>
        <taxon>Candidatus Iainarchaeota</taxon>
        <taxon>Candidatus Iainarchaeia</taxon>
        <taxon>Candidatus Iainarchaeales</taxon>
        <taxon>Candidatus Iainarchaeaceae</taxon>
        <taxon>Candidatus Iainarchaeum</taxon>
    </lineage>
</organism>
<dbReference type="InterPro" id="IPR046357">
    <property type="entry name" value="PPIase_dom_sf"/>
</dbReference>
<dbReference type="PANTHER" id="PTHR47861">
    <property type="entry name" value="FKBP-TYPE PEPTIDYL-PROLYL CIS-TRANS ISOMERASE SLYD"/>
    <property type="match status" value="1"/>
</dbReference>
<evidence type="ECO:0000259" key="10">
    <source>
        <dbReference type="PROSITE" id="PS50059"/>
    </source>
</evidence>
<dbReference type="PROSITE" id="PS51257">
    <property type="entry name" value="PROKAR_LIPOPROTEIN"/>
    <property type="match status" value="1"/>
</dbReference>
<dbReference type="Proteomes" id="UP000226712">
    <property type="component" value="Unassembled WGS sequence"/>
</dbReference>
<evidence type="ECO:0000256" key="9">
    <source>
        <dbReference type="RuleBase" id="RU003915"/>
    </source>
</evidence>
<sequence>MLLEAKCDCMKALVLVLGLILIVSGCTQQAQEQSDLDDGQSLVSIENSEVLEGVNEMAVENGDTIKVEYVGTFPDTGEEFDKSEGRGPLEFVVGTGMMIKGFDAAVVGMALNEEKTVQIPPEDAYGKSGEGQTVEVPVEQIQTGEEEIAVGTSVFSSNGQQGKVTAITDGVATVMFEHALAGKTLQFWIKVVDIQKG</sequence>
<evidence type="ECO:0000313" key="11">
    <source>
        <dbReference type="EMBL" id="MAG18425.1"/>
    </source>
</evidence>
<comment type="caution">
    <text evidence="11">The sequence shown here is derived from an EMBL/GenBank/DDBJ whole genome shotgun (WGS) entry which is preliminary data.</text>
</comment>
<dbReference type="AlphaFoldDB" id="A0A2D6LQI6"/>
<comment type="similarity">
    <text evidence="3 9">Belongs to the FKBP-type PPIase family.</text>
</comment>
<proteinExistence type="inferred from homology"/>
<dbReference type="EC" id="5.2.1.8" evidence="9"/>
<dbReference type="GO" id="GO:0003755">
    <property type="term" value="F:peptidyl-prolyl cis-trans isomerase activity"/>
    <property type="evidence" value="ECO:0007669"/>
    <property type="project" value="UniProtKB-UniRule"/>
</dbReference>
<evidence type="ECO:0000256" key="3">
    <source>
        <dbReference type="ARBA" id="ARBA00006577"/>
    </source>
</evidence>
<keyword evidence="4" id="KW-0963">Cytoplasm</keyword>
<dbReference type="GO" id="GO:0005737">
    <property type="term" value="C:cytoplasm"/>
    <property type="evidence" value="ECO:0007669"/>
    <property type="project" value="UniProtKB-SubCell"/>
</dbReference>
<name>A0A2D6LQI6_9ARCH</name>
<dbReference type="EMBL" id="NZBD01000016">
    <property type="protein sequence ID" value="MAG18425.1"/>
    <property type="molecule type" value="Genomic_DNA"/>
</dbReference>
<dbReference type="PROSITE" id="PS50059">
    <property type="entry name" value="FKBP_PPIASE"/>
    <property type="match status" value="1"/>
</dbReference>
<evidence type="ECO:0000313" key="12">
    <source>
        <dbReference type="Proteomes" id="UP000226712"/>
    </source>
</evidence>
<keyword evidence="6" id="KW-0143">Chaperone</keyword>
<comment type="catalytic activity">
    <reaction evidence="1 8 9">
        <text>[protein]-peptidylproline (omega=180) = [protein]-peptidylproline (omega=0)</text>
        <dbReference type="Rhea" id="RHEA:16237"/>
        <dbReference type="Rhea" id="RHEA-COMP:10747"/>
        <dbReference type="Rhea" id="RHEA-COMP:10748"/>
        <dbReference type="ChEBI" id="CHEBI:83833"/>
        <dbReference type="ChEBI" id="CHEBI:83834"/>
        <dbReference type="EC" id="5.2.1.8"/>
    </reaction>
</comment>